<evidence type="ECO:0000313" key="1">
    <source>
        <dbReference type="EMBL" id="CAG8770120.1"/>
    </source>
</evidence>
<evidence type="ECO:0000313" key="2">
    <source>
        <dbReference type="Proteomes" id="UP000789525"/>
    </source>
</evidence>
<comment type="caution">
    <text evidence="1">The sequence shown here is derived from an EMBL/GenBank/DDBJ whole genome shotgun (WGS) entry which is preliminary data.</text>
</comment>
<dbReference type="EMBL" id="CAJVPT010064319">
    <property type="protein sequence ID" value="CAG8770120.1"/>
    <property type="molecule type" value="Genomic_DNA"/>
</dbReference>
<sequence length="177" mass="19409">RRQSALDGFIRNSLTESEHRSNVLPVNEKMLLRSPEISLSGAVQLFKALVHRPVDDGDLKYAAEAILTPVSTGKSTGPEHRQAIYSLLAFIPPSLQISSLIIKIVSPLMEKETNDPVLSAISEALPKHIVSVFQNSGQLERVTISIIIKEMSSVKPASRRAAVSMIGQVFWKLSLLV</sequence>
<keyword evidence="2" id="KW-1185">Reference proteome</keyword>
<reference evidence="1" key="1">
    <citation type="submission" date="2021-06" db="EMBL/GenBank/DDBJ databases">
        <authorList>
            <person name="Kallberg Y."/>
            <person name="Tangrot J."/>
            <person name="Rosling A."/>
        </authorList>
    </citation>
    <scope>NUCLEOTIDE SEQUENCE</scope>
    <source>
        <strain evidence="1">CL356</strain>
    </source>
</reference>
<protein>
    <submittedName>
        <fullName evidence="1">14332_t:CDS:1</fullName>
    </submittedName>
</protein>
<feature type="non-terminal residue" evidence="1">
    <location>
        <position position="177"/>
    </location>
</feature>
<name>A0ACA9QZG8_9GLOM</name>
<dbReference type="Proteomes" id="UP000789525">
    <property type="component" value="Unassembled WGS sequence"/>
</dbReference>
<accession>A0ACA9QZG8</accession>
<organism evidence="1 2">
    <name type="scientific">Acaulospora colombiana</name>
    <dbReference type="NCBI Taxonomy" id="27376"/>
    <lineage>
        <taxon>Eukaryota</taxon>
        <taxon>Fungi</taxon>
        <taxon>Fungi incertae sedis</taxon>
        <taxon>Mucoromycota</taxon>
        <taxon>Glomeromycotina</taxon>
        <taxon>Glomeromycetes</taxon>
        <taxon>Diversisporales</taxon>
        <taxon>Acaulosporaceae</taxon>
        <taxon>Acaulospora</taxon>
    </lineage>
</organism>
<gene>
    <name evidence="1" type="ORF">ACOLOM_LOCUS13728</name>
</gene>
<feature type="non-terminal residue" evidence="1">
    <location>
        <position position="1"/>
    </location>
</feature>
<proteinExistence type="predicted"/>